<evidence type="ECO:0000313" key="3">
    <source>
        <dbReference type="Proteomes" id="UP000190037"/>
    </source>
</evidence>
<proteinExistence type="predicted"/>
<accession>A0A1T3NL02</accession>
<keyword evidence="3" id="KW-1185">Reference proteome</keyword>
<dbReference type="Pfam" id="PF24740">
    <property type="entry name" value="DUF7691"/>
    <property type="match status" value="1"/>
</dbReference>
<organism evidence="2 3">
    <name type="scientific">Embleya scabrispora</name>
    <dbReference type="NCBI Taxonomy" id="159449"/>
    <lineage>
        <taxon>Bacteria</taxon>
        <taxon>Bacillati</taxon>
        <taxon>Actinomycetota</taxon>
        <taxon>Actinomycetes</taxon>
        <taxon>Kitasatosporales</taxon>
        <taxon>Streptomycetaceae</taxon>
        <taxon>Embleya</taxon>
    </lineage>
</organism>
<evidence type="ECO:0000259" key="1">
    <source>
        <dbReference type="Pfam" id="PF24740"/>
    </source>
</evidence>
<dbReference type="Proteomes" id="UP000190037">
    <property type="component" value="Unassembled WGS sequence"/>
</dbReference>
<comment type="caution">
    <text evidence="2">The sequence shown here is derived from an EMBL/GenBank/DDBJ whole genome shotgun (WGS) entry which is preliminary data.</text>
</comment>
<name>A0A1T3NL02_9ACTN</name>
<dbReference type="OrthoDB" id="3476150at2"/>
<dbReference type="EMBL" id="MWQN01000004">
    <property type="protein sequence ID" value="OPC77398.1"/>
    <property type="molecule type" value="Genomic_DNA"/>
</dbReference>
<sequence length="198" mass="21826">MSLSLSLYLVDPEVARAVVGSGDVRVRRAIGGRFKQEMSRDDDYFAHEIENGAPTRYEALTAVVEGGPFEERHAFQYGYAYRMICAFHGRRLWGNSFSPFKFAWLGHVDEALKSLGIEAVTVSELGYRLPEPLPHADLPGHGVWSPAACATALAQYEAVPQDQLAALDDDVREAVEELGTWLQAARPHPTHGIVGFLS</sequence>
<dbReference type="AlphaFoldDB" id="A0A1T3NL02"/>
<dbReference type="STRING" id="159449.B4N89_43600"/>
<gene>
    <name evidence="2" type="ORF">B4N89_43600</name>
</gene>
<reference evidence="2 3" key="1">
    <citation type="submission" date="2017-03" db="EMBL/GenBank/DDBJ databases">
        <title>Draft genome sequence of Streptomyces scabrisporus NF3, endophyte isolated from Amphipterygium adstringens.</title>
        <authorList>
            <person name="Vazquez M."/>
            <person name="Ceapa C.D."/>
            <person name="Rodriguez Luna D."/>
            <person name="Sanchez Esquivel S."/>
        </authorList>
    </citation>
    <scope>NUCLEOTIDE SEQUENCE [LARGE SCALE GENOMIC DNA]</scope>
    <source>
        <strain evidence="2 3">NF3</strain>
    </source>
</reference>
<evidence type="ECO:0000313" key="2">
    <source>
        <dbReference type="EMBL" id="OPC77398.1"/>
    </source>
</evidence>
<feature type="domain" description="DUF7691" evidence="1">
    <location>
        <begin position="1"/>
        <end position="197"/>
    </location>
</feature>
<dbReference type="RefSeq" id="WP_078982153.1">
    <property type="nucleotide sequence ID" value="NZ_MWQN01000004.1"/>
</dbReference>
<protein>
    <recommendedName>
        <fullName evidence="1">DUF7691 domain-containing protein</fullName>
    </recommendedName>
</protein>
<dbReference type="InterPro" id="IPR056108">
    <property type="entry name" value="DUF7691"/>
</dbReference>